<dbReference type="EMBL" id="HACA01001751">
    <property type="protein sequence ID" value="CDW19112.1"/>
    <property type="molecule type" value="Transcribed_RNA"/>
</dbReference>
<feature type="non-terminal residue" evidence="1">
    <location>
        <position position="1"/>
    </location>
</feature>
<proteinExistence type="predicted"/>
<organism evidence="1">
    <name type="scientific">Lepeophtheirus salmonis</name>
    <name type="common">Salmon louse</name>
    <name type="synonym">Caligus salmonis</name>
    <dbReference type="NCBI Taxonomy" id="72036"/>
    <lineage>
        <taxon>Eukaryota</taxon>
        <taxon>Metazoa</taxon>
        <taxon>Ecdysozoa</taxon>
        <taxon>Arthropoda</taxon>
        <taxon>Crustacea</taxon>
        <taxon>Multicrustacea</taxon>
        <taxon>Hexanauplia</taxon>
        <taxon>Copepoda</taxon>
        <taxon>Siphonostomatoida</taxon>
        <taxon>Caligidae</taxon>
        <taxon>Lepeophtheirus</taxon>
    </lineage>
</organism>
<sequence length="51" mass="6007">IRFIYLTTKLENALIEIFLYNKTDLSLQAVQDKPWKGIPVVKMYIDSVFTE</sequence>
<accession>A0A0K2T0H7</accession>
<evidence type="ECO:0000313" key="1">
    <source>
        <dbReference type="EMBL" id="CDW19112.1"/>
    </source>
</evidence>
<reference evidence="1" key="1">
    <citation type="submission" date="2014-05" db="EMBL/GenBank/DDBJ databases">
        <authorList>
            <person name="Chronopoulou M."/>
        </authorList>
    </citation>
    <scope>NUCLEOTIDE SEQUENCE</scope>
    <source>
        <tissue evidence="1">Whole organism</tissue>
    </source>
</reference>
<dbReference type="AlphaFoldDB" id="A0A0K2T0H7"/>
<name>A0A0K2T0H7_LEPSM</name>
<protein>
    <submittedName>
        <fullName evidence="1">Uncharacterized protein</fullName>
    </submittedName>
</protein>